<dbReference type="HOGENOM" id="CLU_727173_0_0_6"/>
<dbReference type="KEGG" id="hch:HCH_05630"/>
<accession>Q2SAN6</accession>
<protein>
    <submittedName>
        <fullName evidence="1">Uncharacterized protein</fullName>
    </submittedName>
</protein>
<dbReference type="Proteomes" id="UP000000238">
    <property type="component" value="Chromosome"/>
</dbReference>
<proteinExistence type="predicted"/>
<evidence type="ECO:0000313" key="1">
    <source>
        <dbReference type="EMBL" id="ABC32288.1"/>
    </source>
</evidence>
<dbReference type="OrthoDB" id="1495383at2"/>
<name>Q2SAN6_HAHCH</name>
<dbReference type="AlphaFoldDB" id="Q2SAN6"/>
<keyword evidence="2" id="KW-1185">Reference proteome</keyword>
<dbReference type="eggNOG" id="ENOG502ZBJB">
    <property type="taxonomic scope" value="Bacteria"/>
</dbReference>
<dbReference type="RefSeq" id="WP_011399350.1">
    <property type="nucleotide sequence ID" value="NC_007645.1"/>
</dbReference>
<evidence type="ECO:0000313" key="2">
    <source>
        <dbReference type="Proteomes" id="UP000000238"/>
    </source>
</evidence>
<reference evidence="1 2" key="1">
    <citation type="journal article" date="2005" name="Nucleic Acids Res.">
        <title>Genomic blueprint of Hahella chejuensis, a marine microbe producing an algicidal agent.</title>
        <authorList>
            <person name="Jeong H."/>
            <person name="Yim J.H."/>
            <person name="Lee C."/>
            <person name="Choi S.-H."/>
            <person name="Park Y.K."/>
            <person name="Yoon S.H."/>
            <person name="Hur C.-G."/>
            <person name="Kang H.-Y."/>
            <person name="Kim D."/>
            <person name="Lee H.H."/>
            <person name="Park K.H."/>
            <person name="Park S.-H."/>
            <person name="Park H.-S."/>
            <person name="Lee H.K."/>
            <person name="Oh T.K."/>
            <person name="Kim J.F."/>
        </authorList>
    </citation>
    <scope>NUCLEOTIDE SEQUENCE [LARGE SCALE GENOMIC DNA]</scope>
    <source>
        <strain evidence="1 2">KCTC 2396</strain>
    </source>
</reference>
<gene>
    <name evidence="1" type="ordered locus">HCH_05630</name>
</gene>
<sequence length="380" mass="43790">MEVVVFEDGMEYSDLCEKYWELDDLGKFKWTVSALAKEYSVPYHHIHKIVKANSIAYSSRIGCDTCQEPYEYDSRNDYNSVPLNIHWICDDCRDIMKSMEERAKREMLQILWDDSAKRAYSLEDLSVRHAVFLMALIRYSGSEDLQYLNAFRENKTDVFSPDLDYSGEIIVELARKNIIAVSPETSLDSVRYNEDGSLSRNFGMVRWALPLNPQEGGPISFTENLERKLNTQDFLTESCKEVISLCKEISLRECIAYLKFTLNEHQLSFSPGEKTNLVLNKALEHFSVSQVCSFIWRASKDAVAFYVRSGTQKRHAANTVVGNIDKQIERALANSWQVPSFKRRYEMPQSEVSRVLFNTLLRTDDGGFNQLLKDILPEPA</sequence>
<dbReference type="EMBL" id="CP000155">
    <property type="protein sequence ID" value="ABC32288.1"/>
    <property type="molecule type" value="Genomic_DNA"/>
</dbReference>
<organism evidence="1 2">
    <name type="scientific">Hahella chejuensis (strain KCTC 2396)</name>
    <dbReference type="NCBI Taxonomy" id="349521"/>
    <lineage>
        <taxon>Bacteria</taxon>
        <taxon>Pseudomonadati</taxon>
        <taxon>Pseudomonadota</taxon>
        <taxon>Gammaproteobacteria</taxon>
        <taxon>Oceanospirillales</taxon>
        <taxon>Hahellaceae</taxon>
        <taxon>Hahella</taxon>
    </lineage>
</organism>